<dbReference type="InterPro" id="IPR036188">
    <property type="entry name" value="FAD/NAD-bd_sf"/>
</dbReference>
<evidence type="ECO:0000313" key="1">
    <source>
        <dbReference type="EMBL" id="ODA35608.1"/>
    </source>
</evidence>
<sequence>MSNLMVAYPEMESLHRTVDALVIGAGLSGLYSAWRLLKSNPELSVAVVAVNRDEELTDVDVFQNSETVDLNVDRIIRQFGRLTTGQPCLSAKIEKSNVYEKSRQWANIHPGCKIWSESFYLRPQERSLTPQAMISQLFSQIIQKNPGFGAYSMTSGDDFWQKFNEKCEWKGRAIEGWSLWELLSDIGYSDESITLLCHASGFNSAFIASVSAGVAYQLLQEFPSEYPIATLVDGLSTLSRTLIQEIGREKIIESTVFHSLERNIEYGQYPLTLCFSDSNKLKEKKKIYTKSVIIGIKNKELDLFLKC</sequence>
<dbReference type="RefSeq" id="WP_068899089.1">
    <property type="nucleotide sequence ID" value="NZ_JBHUIF010000020.1"/>
</dbReference>
<evidence type="ECO:0000313" key="2">
    <source>
        <dbReference type="Proteomes" id="UP000094936"/>
    </source>
</evidence>
<protein>
    <submittedName>
        <fullName evidence="1">Uncharacterized protein</fullName>
    </submittedName>
</protein>
<keyword evidence="2" id="KW-1185">Reference proteome</keyword>
<dbReference type="EMBL" id="LYBM01000003">
    <property type="protein sequence ID" value="ODA35608.1"/>
    <property type="molecule type" value="Genomic_DNA"/>
</dbReference>
<gene>
    <name evidence="1" type="ORF">A8L45_03020</name>
</gene>
<accession>A0A1C3EQT6</accession>
<dbReference type="STRING" id="1080227.A8L45_03020"/>
<dbReference type="AlphaFoldDB" id="A0A1C3EQT6"/>
<reference evidence="1 2" key="1">
    <citation type="submission" date="2016-05" db="EMBL/GenBank/DDBJ databases">
        <title>Genomic Taxonomy of the Vibrionaceae.</title>
        <authorList>
            <person name="Gomez-Gil B."/>
            <person name="Enciso-Ibarra J."/>
        </authorList>
    </citation>
    <scope>NUCLEOTIDE SEQUENCE [LARGE SCALE GENOMIC DNA]</scope>
    <source>
        <strain evidence="1 2">CAIM 1920</strain>
    </source>
</reference>
<name>A0A1C3EQT6_9GAMM</name>
<organism evidence="1 2">
    <name type="scientific">Veronia pacifica</name>
    <dbReference type="NCBI Taxonomy" id="1080227"/>
    <lineage>
        <taxon>Bacteria</taxon>
        <taxon>Pseudomonadati</taxon>
        <taxon>Pseudomonadota</taxon>
        <taxon>Gammaproteobacteria</taxon>
        <taxon>Vibrionales</taxon>
        <taxon>Vibrionaceae</taxon>
        <taxon>Veronia</taxon>
    </lineage>
</organism>
<comment type="caution">
    <text evidence="1">The sequence shown here is derived from an EMBL/GenBank/DDBJ whole genome shotgun (WGS) entry which is preliminary data.</text>
</comment>
<dbReference type="OrthoDB" id="3972913at2"/>
<dbReference type="SUPFAM" id="SSF51905">
    <property type="entry name" value="FAD/NAD(P)-binding domain"/>
    <property type="match status" value="2"/>
</dbReference>
<proteinExistence type="predicted"/>
<dbReference type="Proteomes" id="UP000094936">
    <property type="component" value="Unassembled WGS sequence"/>
</dbReference>